<accession>A0A915JFU3</accession>
<keyword evidence="2" id="KW-1185">Reference proteome</keyword>
<evidence type="ECO:0000256" key="1">
    <source>
        <dbReference type="SAM" id="MobiDB-lite"/>
    </source>
</evidence>
<dbReference type="WBParaSite" id="nRc.2.0.1.t24696-RA">
    <property type="protein sequence ID" value="nRc.2.0.1.t24696-RA"/>
    <property type="gene ID" value="nRc.2.0.1.g24696"/>
</dbReference>
<feature type="compositionally biased region" description="Low complexity" evidence="1">
    <location>
        <begin position="181"/>
        <end position="198"/>
    </location>
</feature>
<feature type="compositionally biased region" description="Low complexity" evidence="1">
    <location>
        <begin position="216"/>
        <end position="232"/>
    </location>
</feature>
<reference evidence="3" key="1">
    <citation type="submission" date="2022-11" db="UniProtKB">
        <authorList>
            <consortium name="WormBaseParasite"/>
        </authorList>
    </citation>
    <scope>IDENTIFICATION</scope>
</reference>
<organism evidence="2 3">
    <name type="scientific">Romanomermis culicivorax</name>
    <name type="common">Nematode worm</name>
    <dbReference type="NCBI Taxonomy" id="13658"/>
    <lineage>
        <taxon>Eukaryota</taxon>
        <taxon>Metazoa</taxon>
        <taxon>Ecdysozoa</taxon>
        <taxon>Nematoda</taxon>
        <taxon>Enoplea</taxon>
        <taxon>Dorylaimia</taxon>
        <taxon>Mermithida</taxon>
        <taxon>Mermithoidea</taxon>
        <taxon>Mermithidae</taxon>
        <taxon>Romanomermis</taxon>
    </lineage>
</organism>
<feature type="compositionally biased region" description="Basic and acidic residues" evidence="1">
    <location>
        <begin position="199"/>
        <end position="211"/>
    </location>
</feature>
<evidence type="ECO:0000313" key="2">
    <source>
        <dbReference type="Proteomes" id="UP000887565"/>
    </source>
</evidence>
<feature type="region of interest" description="Disordered" evidence="1">
    <location>
        <begin position="181"/>
        <end position="276"/>
    </location>
</feature>
<name>A0A915JFU3_ROMCU</name>
<sequence length="312" mass="34184">MSGPRSLVDVEKIDADRPNLANVLECLREVFLETGRPVDPKFLSEKIAKSLPTWRPKSGAELEIVRLIIVDLIEQKLVCKVVKDRENTSYVRWIPAEFVQKIARKHISLLSFQRIFRKKVAEEKASSQTFISTVDRLENRKCRKMSKKAVVEPKVIVEGRQVIETSASTRSVPSAILQSAASQLTSAATPTAAAPTSTTRRERSISEERTHTISRATTTADVGGATADVGGVISDAHRRRGSSSDATKKRSKSRKSKSRTRSKSKTRVAGTELASAESTSVASVKMILCRSGWPPKGGVEAAAPKRALPYFA</sequence>
<proteinExistence type="predicted"/>
<dbReference type="AlphaFoldDB" id="A0A915JFU3"/>
<feature type="compositionally biased region" description="Basic residues" evidence="1">
    <location>
        <begin position="249"/>
        <end position="266"/>
    </location>
</feature>
<dbReference type="Proteomes" id="UP000887565">
    <property type="component" value="Unplaced"/>
</dbReference>
<evidence type="ECO:0000313" key="3">
    <source>
        <dbReference type="WBParaSite" id="nRc.2.0.1.t24696-RA"/>
    </source>
</evidence>
<protein>
    <submittedName>
        <fullName evidence="3">Uncharacterized protein</fullName>
    </submittedName>
</protein>